<evidence type="ECO:0000256" key="6">
    <source>
        <dbReference type="ARBA" id="ARBA00042926"/>
    </source>
</evidence>
<dbReference type="Pfam" id="PF01408">
    <property type="entry name" value="GFO_IDH_MocA"/>
    <property type="match status" value="1"/>
</dbReference>
<gene>
    <name evidence="13" type="primary">dhdh</name>
    <name evidence="13" type="ORF">NPIL_178791</name>
</gene>
<feature type="domain" description="Gfo/Idh/MocA-like oxidoreductase N-terminal" evidence="11">
    <location>
        <begin position="56"/>
        <end position="175"/>
    </location>
</feature>
<evidence type="ECO:0000256" key="9">
    <source>
        <dbReference type="ARBA" id="ARBA00047423"/>
    </source>
</evidence>
<dbReference type="EC" id="1.1.1.179" evidence="4"/>
<dbReference type="InterPro" id="IPR000683">
    <property type="entry name" value="Gfo/Idh/MocA-like_OxRdtase_N"/>
</dbReference>
<reference evidence="13" key="1">
    <citation type="submission" date="2020-08" db="EMBL/GenBank/DDBJ databases">
        <title>Multicomponent nature underlies the extraordinary mechanical properties of spider dragline silk.</title>
        <authorList>
            <person name="Kono N."/>
            <person name="Nakamura H."/>
            <person name="Mori M."/>
            <person name="Yoshida Y."/>
            <person name="Ohtoshi R."/>
            <person name="Malay A.D."/>
            <person name="Moran D.A.P."/>
            <person name="Tomita M."/>
            <person name="Numata K."/>
            <person name="Arakawa K."/>
        </authorList>
    </citation>
    <scope>NUCLEOTIDE SEQUENCE</scope>
</reference>
<accession>A0A8X6TEQ5</accession>
<comment type="caution">
    <text evidence="13">The sequence shown here is derived from an EMBL/GenBank/DDBJ whole genome shotgun (WGS) entry which is preliminary data.</text>
</comment>
<dbReference type="Gene3D" id="3.40.50.720">
    <property type="entry name" value="NAD(P)-binding Rossmann-like Domain"/>
    <property type="match status" value="1"/>
</dbReference>
<name>A0A8X6TEQ5_NEPPI</name>
<keyword evidence="14" id="KW-1185">Reference proteome</keyword>
<evidence type="ECO:0000259" key="11">
    <source>
        <dbReference type="Pfam" id="PF01408"/>
    </source>
</evidence>
<protein>
    <recommendedName>
        <fullName evidence="5">Trans-1,2-dihydrobenzene-1,2-diol dehydrogenase</fullName>
        <ecNumber evidence="4">1.1.1.179</ecNumber>
        <ecNumber evidence="3">1.3.1.20</ecNumber>
    </recommendedName>
    <alternativeName>
        <fullName evidence="8">D-xylose 1-dehydrogenase</fullName>
    </alternativeName>
    <alternativeName>
        <fullName evidence="7">D-xylose-NADP dehydrogenase</fullName>
    </alternativeName>
    <alternativeName>
        <fullName evidence="6">Dimeric dihydrodiol dehydrogenase</fullName>
    </alternativeName>
</protein>
<dbReference type="GO" id="GO:0047115">
    <property type="term" value="F:trans-1,2-dihydrobenzene-1,2-diol dehydrogenase activity"/>
    <property type="evidence" value="ECO:0007669"/>
    <property type="project" value="UniProtKB-EC"/>
</dbReference>
<comment type="similarity">
    <text evidence="1">Belongs to the Gfo/Idh/MocA family.</text>
</comment>
<dbReference type="InterPro" id="IPR036291">
    <property type="entry name" value="NAD(P)-bd_dom_sf"/>
</dbReference>
<dbReference type="SUPFAM" id="SSF51735">
    <property type="entry name" value="NAD(P)-binding Rossmann-fold domains"/>
    <property type="match status" value="1"/>
</dbReference>
<proteinExistence type="inferred from homology"/>
<dbReference type="SUPFAM" id="SSF55347">
    <property type="entry name" value="Glyceraldehyde-3-phosphate dehydrogenase-like, C-terminal domain"/>
    <property type="match status" value="1"/>
</dbReference>
<comment type="catalytic activity">
    <reaction evidence="10">
        <text>D-xylose + NADP(+) = D-xylono-1,5-lactone + NADPH + H(+)</text>
        <dbReference type="Rhea" id="RHEA:22000"/>
        <dbReference type="ChEBI" id="CHEBI:15378"/>
        <dbReference type="ChEBI" id="CHEBI:15867"/>
        <dbReference type="ChEBI" id="CHEBI:53455"/>
        <dbReference type="ChEBI" id="CHEBI:57783"/>
        <dbReference type="ChEBI" id="CHEBI:58349"/>
        <dbReference type="EC" id="1.1.1.179"/>
    </reaction>
</comment>
<feature type="domain" description="GFO/IDH/MocA-like oxidoreductase" evidence="12">
    <location>
        <begin position="188"/>
        <end position="300"/>
    </location>
</feature>
<dbReference type="GO" id="GO:0000166">
    <property type="term" value="F:nucleotide binding"/>
    <property type="evidence" value="ECO:0007669"/>
    <property type="project" value="InterPro"/>
</dbReference>
<sequence>MQILNDAHSNSKQIIPTAILKELLQISILYAIITNISTFVTTKSATLDKGIAMATKWGIISAGKICHDFVTAVQSMSETGQHEFVAVAARNLASAKEFAASHNIPKGYGSYEDLAKDPNVEVVYIGTVASHHYDVGKLMLENGKHVLMEKPMTLNLKQTKGLIEIARKHKCFLMEAVWSRFFPAYKCLMELIQNGSIGEIVHVNVNFGIPLLDVERVMKRAVGGGTILDLGIYTINAVTMIYGGEKPKKVVAVGHLNEDGVDIAMSSALLYSGNRTAHVTTNGIAEFPCDLVVTGTKGQIKIPKPFWCPTTVITADKTYEFPLPDTIRPCNFTNSSGLRFEAMEVRECLKNGALESKIMPLKDSETMTGIMDEIRRQIGVVYDAD</sequence>
<dbReference type="InterPro" id="IPR050984">
    <property type="entry name" value="Gfo/Idh/MocA_domain"/>
</dbReference>
<dbReference type="EC" id="1.3.1.20" evidence="3"/>
<evidence type="ECO:0000256" key="1">
    <source>
        <dbReference type="ARBA" id="ARBA00010928"/>
    </source>
</evidence>
<dbReference type="Pfam" id="PF22725">
    <property type="entry name" value="GFO_IDH_MocA_C3"/>
    <property type="match status" value="1"/>
</dbReference>
<evidence type="ECO:0000256" key="4">
    <source>
        <dbReference type="ARBA" id="ARBA00038984"/>
    </source>
</evidence>
<evidence type="ECO:0000256" key="2">
    <source>
        <dbReference type="ARBA" id="ARBA00023002"/>
    </source>
</evidence>
<evidence type="ECO:0000256" key="3">
    <source>
        <dbReference type="ARBA" id="ARBA00038853"/>
    </source>
</evidence>
<dbReference type="AlphaFoldDB" id="A0A8X6TEQ5"/>
<evidence type="ECO:0000256" key="8">
    <source>
        <dbReference type="ARBA" id="ARBA00043025"/>
    </source>
</evidence>
<evidence type="ECO:0000256" key="7">
    <source>
        <dbReference type="ARBA" id="ARBA00042988"/>
    </source>
</evidence>
<dbReference type="PANTHER" id="PTHR22604">
    <property type="entry name" value="OXIDOREDUCTASES"/>
    <property type="match status" value="1"/>
</dbReference>
<dbReference type="PANTHER" id="PTHR22604:SF105">
    <property type="entry name" value="TRANS-1,2-DIHYDROBENZENE-1,2-DIOL DEHYDROGENASE"/>
    <property type="match status" value="1"/>
</dbReference>
<dbReference type="EMBL" id="BMAW01056700">
    <property type="protein sequence ID" value="GFT07141.1"/>
    <property type="molecule type" value="Genomic_DNA"/>
</dbReference>
<dbReference type="InterPro" id="IPR055170">
    <property type="entry name" value="GFO_IDH_MocA-like_dom"/>
</dbReference>
<dbReference type="GO" id="GO:0047837">
    <property type="term" value="F:D-xylose 1-dehydrogenase (NADP+) activity"/>
    <property type="evidence" value="ECO:0007669"/>
    <property type="project" value="UniProtKB-EC"/>
</dbReference>
<evidence type="ECO:0000256" key="5">
    <source>
        <dbReference type="ARBA" id="ARBA00040603"/>
    </source>
</evidence>
<dbReference type="Gene3D" id="3.30.360.10">
    <property type="entry name" value="Dihydrodipicolinate Reductase, domain 2"/>
    <property type="match status" value="1"/>
</dbReference>
<organism evidence="13 14">
    <name type="scientific">Nephila pilipes</name>
    <name type="common">Giant wood spider</name>
    <name type="synonym">Nephila maculata</name>
    <dbReference type="NCBI Taxonomy" id="299642"/>
    <lineage>
        <taxon>Eukaryota</taxon>
        <taxon>Metazoa</taxon>
        <taxon>Ecdysozoa</taxon>
        <taxon>Arthropoda</taxon>
        <taxon>Chelicerata</taxon>
        <taxon>Arachnida</taxon>
        <taxon>Araneae</taxon>
        <taxon>Araneomorphae</taxon>
        <taxon>Entelegynae</taxon>
        <taxon>Araneoidea</taxon>
        <taxon>Nephilidae</taxon>
        <taxon>Nephila</taxon>
    </lineage>
</organism>
<evidence type="ECO:0000256" key="10">
    <source>
        <dbReference type="ARBA" id="ARBA00049233"/>
    </source>
</evidence>
<evidence type="ECO:0000313" key="14">
    <source>
        <dbReference type="Proteomes" id="UP000887013"/>
    </source>
</evidence>
<keyword evidence="2" id="KW-0560">Oxidoreductase</keyword>
<comment type="catalytic activity">
    <reaction evidence="9">
        <text>(1R,2R)-1,2-dihydrobenzene-1,2-diol + NADP(+) = catechol + NADPH + H(+)</text>
        <dbReference type="Rhea" id="RHEA:16729"/>
        <dbReference type="ChEBI" id="CHEBI:10702"/>
        <dbReference type="ChEBI" id="CHEBI:15378"/>
        <dbReference type="ChEBI" id="CHEBI:18135"/>
        <dbReference type="ChEBI" id="CHEBI:57783"/>
        <dbReference type="ChEBI" id="CHEBI:58349"/>
        <dbReference type="EC" id="1.3.1.20"/>
    </reaction>
</comment>
<dbReference type="Proteomes" id="UP000887013">
    <property type="component" value="Unassembled WGS sequence"/>
</dbReference>
<dbReference type="OrthoDB" id="2129491at2759"/>
<evidence type="ECO:0000259" key="12">
    <source>
        <dbReference type="Pfam" id="PF22725"/>
    </source>
</evidence>
<evidence type="ECO:0000313" key="13">
    <source>
        <dbReference type="EMBL" id="GFT07141.1"/>
    </source>
</evidence>